<accession>A0A0F9IA72</accession>
<gene>
    <name evidence="1" type="ORF">LCGC14_1684270</name>
</gene>
<sequence length="53" mass="6253">MIINGYFINDKTGVIEGYPSRKYKLKEVDKYKEIIVESIKLLKQKNLNTISYL</sequence>
<name>A0A0F9IA72_9ZZZZ</name>
<proteinExistence type="predicted"/>
<reference evidence="1" key="1">
    <citation type="journal article" date="2015" name="Nature">
        <title>Complex archaea that bridge the gap between prokaryotes and eukaryotes.</title>
        <authorList>
            <person name="Spang A."/>
            <person name="Saw J.H."/>
            <person name="Jorgensen S.L."/>
            <person name="Zaremba-Niedzwiedzka K."/>
            <person name="Martijn J."/>
            <person name="Lind A.E."/>
            <person name="van Eijk R."/>
            <person name="Schleper C."/>
            <person name="Guy L."/>
            <person name="Ettema T.J."/>
        </authorList>
    </citation>
    <scope>NUCLEOTIDE SEQUENCE</scope>
</reference>
<protein>
    <submittedName>
        <fullName evidence="1">Uncharacterized protein</fullName>
    </submittedName>
</protein>
<dbReference type="AlphaFoldDB" id="A0A0F9IA72"/>
<evidence type="ECO:0000313" key="1">
    <source>
        <dbReference type="EMBL" id="KKM16594.1"/>
    </source>
</evidence>
<organism evidence="1">
    <name type="scientific">marine sediment metagenome</name>
    <dbReference type="NCBI Taxonomy" id="412755"/>
    <lineage>
        <taxon>unclassified sequences</taxon>
        <taxon>metagenomes</taxon>
        <taxon>ecological metagenomes</taxon>
    </lineage>
</organism>
<dbReference type="EMBL" id="LAZR01014639">
    <property type="protein sequence ID" value="KKM16594.1"/>
    <property type="molecule type" value="Genomic_DNA"/>
</dbReference>
<comment type="caution">
    <text evidence="1">The sequence shown here is derived from an EMBL/GenBank/DDBJ whole genome shotgun (WGS) entry which is preliminary data.</text>
</comment>